<sequence length="241" mass="28183">MSEALILPFQSEPQEKILKSNIQDPYWISLLEKATVFNHYDCSKISALVPIYGRNETLVLRDGKPFISEGTTRATLDRFNQANSFSNYQILIRTFRQFRLLPSYKVPVSNLYFSLVPMEAPRHCIWLNTLEVYRLFSKNKRAYCEMIDGSIIELPVLYRSALTNLEKAALFLALYRCEHRFELRKGTHPLDFLDLPDTPMGRQLSKSTMLEKWPIQPGAFRERYEKLKLMDLYNKLDSNAI</sequence>
<dbReference type="RefSeq" id="WP_146621766.1">
    <property type="nucleotide sequence ID" value="NZ_BJCC01000009.1"/>
</dbReference>
<organism evidence="1 2">
    <name type="scientific">Enterococcus florum</name>
    <dbReference type="NCBI Taxonomy" id="2480627"/>
    <lineage>
        <taxon>Bacteria</taxon>
        <taxon>Bacillati</taxon>
        <taxon>Bacillota</taxon>
        <taxon>Bacilli</taxon>
        <taxon>Lactobacillales</taxon>
        <taxon>Enterococcaceae</taxon>
        <taxon>Enterococcus</taxon>
    </lineage>
</organism>
<gene>
    <name evidence="1" type="ORF">NRIC_12000</name>
</gene>
<keyword evidence="2" id="KW-1185">Reference proteome</keyword>
<proteinExistence type="predicted"/>
<protein>
    <submittedName>
        <fullName evidence="1">Uncharacterized protein</fullName>
    </submittedName>
</protein>
<name>A0A4V0WPB8_9ENTE</name>
<dbReference type="EMBL" id="BJCC01000009">
    <property type="protein sequence ID" value="GCF93309.1"/>
    <property type="molecule type" value="Genomic_DNA"/>
</dbReference>
<dbReference type="Proteomes" id="UP000290567">
    <property type="component" value="Unassembled WGS sequence"/>
</dbReference>
<evidence type="ECO:0000313" key="2">
    <source>
        <dbReference type="Proteomes" id="UP000290567"/>
    </source>
</evidence>
<reference evidence="2" key="1">
    <citation type="submission" date="2019-02" db="EMBL/GenBank/DDBJ databases">
        <title>Draft genome sequence of Enterococcus sp. Gos25-1.</title>
        <authorList>
            <person name="Tanaka N."/>
            <person name="Shiwa Y."/>
            <person name="Fujita N."/>
        </authorList>
    </citation>
    <scope>NUCLEOTIDE SEQUENCE [LARGE SCALE GENOMIC DNA]</scope>
    <source>
        <strain evidence="2">Gos25-1</strain>
    </source>
</reference>
<comment type="caution">
    <text evidence="1">The sequence shown here is derived from an EMBL/GenBank/DDBJ whole genome shotgun (WGS) entry which is preliminary data.</text>
</comment>
<dbReference type="OrthoDB" id="2193581at2"/>
<evidence type="ECO:0000313" key="1">
    <source>
        <dbReference type="EMBL" id="GCF93309.1"/>
    </source>
</evidence>
<accession>A0A4V0WPB8</accession>
<dbReference type="AlphaFoldDB" id="A0A4V0WPB8"/>